<dbReference type="KEGG" id="hbv:ABIV_0055"/>
<feature type="active site" description="Proton acceptor" evidence="4">
    <location>
        <position position="267"/>
    </location>
</feature>
<dbReference type="AlphaFoldDB" id="A0AAX2A8C3"/>
<keyword evidence="10" id="KW-1185">Reference proteome</keyword>
<dbReference type="SUPFAM" id="SSF56425">
    <property type="entry name" value="Succinate dehydrogenase/fumarate reductase flavoprotein, catalytic domain"/>
    <property type="match status" value="1"/>
</dbReference>
<dbReference type="SUPFAM" id="SSF51905">
    <property type="entry name" value="FAD/NAD(P)-binding domain"/>
    <property type="match status" value="1"/>
</dbReference>
<dbReference type="EMBL" id="CP031217">
    <property type="protein sequence ID" value="AXH11097.1"/>
    <property type="molecule type" value="Genomic_DNA"/>
</dbReference>
<evidence type="ECO:0000313" key="9">
    <source>
        <dbReference type="Proteomes" id="UP000253850"/>
    </source>
</evidence>
<dbReference type="PANTHER" id="PTHR11632">
    <property type="entry name" value="SUCCINATE DEHYDROGENASE 2 FLAVOPROTEIN SUBUNIT"/>
    <property type="match status" value="1"/>
</dbReference>
<accession>A0AAX2A8C3</accession>
<dbReference type="PRINTS" id="PR00368">
    <property type="entry name" value="FADPNR"/>
</dbReference>
<dbReference type="InterPro" id="IPR036188">
    <property type="entry name" value="FAD/NAD-bd_sf"/>
</dbReference>
<dbReference type="Proteomes" id="UP000289193">
    <property type="component" value="Unassembled WGS sequence"/>
</dbReference>
<organism evidence="8 10">
    <name type="scientific">Halarcobacter bivalviorum</name>
    <dbReference type="NCBI Taxonomy" id="663364"/>
    <lineage>
        <taxon>Bacteria</taxon>
        <taxon>Pseudomonadati</taxon>
        <taxon>Campylobacterota</taxon>
        <taxon>Epsilonproteobacteria</taxon>
        <taxon>Campylobacterales</taxon>
        <taxon>Arcobacteraceae</taxon>
        <taxon>Halarcobacter</taxon>
    </lineage>
</organism>
<keyword evidence="2" id="KW-0285">Flavoprotein</keyword>
<keyword evidence="3" id="KW-0560">Oxidoreductase</keyword>
<gene>
    <name evidence="7" type="primary">sdhA</name>
    <name evidence="7" type="ORF">ABIV_0055</name>
    <name evidence="8" type="ORF">CRV05_08265</name>
</gene>
<sequence>MISDVLVIGSGGAGLSAALEAKKENVKVLVVSKAYPTNSQTCQAQGGINAVLETTKNDSVEDFIEDTFIASKNIASKNSIKKMCETSEDIITWLDEIAVPFSRNEDSDIAQRKFGGTTKRRTCYSSDYTGLKILHTLYDQCIKKEIEFLNEYFFLDFIKEENSIHGAIFLNIQSAEVVKIFAKSVILASGGYAGIYEGFTTNSNMTTAEAIVKAYKNGAKLSNLEFVQFHPTAIKGSNTLISESARAEGAYLVDTKGNRFIDELSTRDEVARAITKKLINKEEVYLDLRHIDTKLIDELLPQEKILAKTFKDIDITKELLPIVSVAHYSMGGILCDEEAKSSLKNLFVCGECAQGNIHGANRLGGNSLLEIIYLGKKAGMSAVENLKDSSIKEEIEVEDYQSYIEEILSSTKVVNVLTLKKELGEKLFYHLGVFRNKKEMEELLEYLNKLETSLKTATIEDKSKIYNKSLIELLELKEAVYMAKLITKSALSRKESRGAHFRTDYDKSLSSFEKRSVISLKENVDELTYEDVV</sequence>
<dbReference type="InterPro" id="IPR037099">
    <property type="entry name" value="Fum_R/Succ_DH_flav-like_C_sf"/>
</dbReference>
<dbReference type="Pfam" id="PF00890">
    <property type="entry name" value="FAD_binding_2"/>
    <property type="match status" value="1"/>
</dbReference>
<dbReference type="PIRSF" id="PIRSF000171">
    <property type="entry name" value="SDHA_APRA_LASPO"/>
    <property type="match status" value="1"/>
</dbReference>
<evidence type="ECO:0000256" key="4">
    <source>
        <dbReference type="PIRSR" id="PIRSR000171-1"/>
    </source>
</evidence>
<dbReference type="Pfam" id="PF02910">
    <property type="entry name" value="Succ_DH_flav_C"/>
    <property type="match status" value="1"/>
</dbReference>
<dbReference type="SUPFAM" id="SSF46977">
    <property type="entry name" value="Succinate dehydrogenase/fumarate reductase flavoprotein C-terminal domain"/>
    <property type="match status" value="1"/>
</dbReference>
<dbReference type="GO" id="GO:0000104">
    <property type="term" value="F:succinate dehydrogenase activity"/>
    <property type="evidence" value="ECO:0007669"/>
    <property type="project" value="TreeGrafter"/>
</dbReference>
<evidence type="ECO:0000313" key="8">
    <source>
        <dbReference type="EMBL" id="RXK09715.1"/>
    </source>
</evidence>
<dbReference type="GO" id="GO:0050660">
    <property type="term" value="F:flavin adenine dinucleotide binding"/>
    <property type="evidence" value="ECO:0007669"/>
    <property type="project" value="TreeGrafter"/>
</dbReference>
<dbReference type="PANTHER" id="PTHR11632:SF51">
    <property type="entry name" value="SUCCINATE DEHYDROGENASE [UBIQUINONE] FLAVOPROTEIN SUBUNIT, MITOCHONDRIAL"/>
    <property type="match status" value="1"/>
</dbReference>
<dbReference type="GO" id="GO:0009055">
    <property type="term" value="F:electron transfer activity"/>
    <property type="evidence" value="ECO:0007669"/>
    <property type="project" value="TreeGrafter"/>
</dbReference>
<dbReference type="InterPro" id="IPR030664">
    <property type="entry name" value="SdhA/FrdA/AprA"/>
</dbReference>
<dbReference type="Proteomes" id="UP000253850">
    <property type="component" value="Chromosome"/>
</dbReference>
<dbReference type="Gene3D" id="3.90.700.10">
    <property type="entry name" value="Succinate dehydrogenase/fumarate reductase flavoprotein, catalytic domain"/>
    <property type="match status" value="1"/>
</dbReference>
<dbReference type="RefSeq" id="WP_114837993.1">
    <property type="nucleotide sequence ID" value="NZ_CP031217.1"/>
</dbReference>
<dbReference type="GO" id="GO:0005886">
    <property type="term" value="C:plasma membrane"/>
    <property type="evidence" value="ECO:0007669"/>
    <property type="project" value="TreeGrafter"/>
</dbReference>
<reference evidence="7 9" key="2">
    <citation type="submission" date="2018-07" db="EMBL/GenBank/DDBJ databases">
        <title>Complete genome of the Arcobacter bivalviorum type strain LMG 26154.</title>
        <authorList>
            <person name="Miller W.G."/>
            <person name="Yee E."/>
            <person name="Bono J.L."/>
        </authorList>
    </citation>
    <scope>NUCLEOTIDE SEQUENCE [LARGE SCALE GENOMIC DNA]</scope>
    <source>
        <strain evidence="7 9">LMG 26154</strain>
    </source>
</reference>
<comment type="cofactor">
    <cofactor evidence="1">
        <name>FAD</name>
        <dbReference type="ChEBI" id="CHEBI:57692"/>
    </cofactor>
</comment>
<evidence type="ECO:0000256" key="3">
    <source>
        <dbReference type="ARBA" id="ARBA00023002"/>
    </source>
</evidence>
<reference evidence="8 10" key="1">
    <citation type="submission" date="2017-10" db="EMBL/GenBank/DDBJ databases">
        <title>Genomics of the genus Arcobacter.</title>
        <authorList>
            <person name="Perez-Cataluna A."/>
            <person name="Figueras M.J."/>
        </authorList>
    </citation>
    <scope>NUCLEOTIDE SEQUENCE [LARGE SCALE GENOMIC DNA]</scope>
    <source>
        <strain evidence="8 10">CECT 7835</strain>
    </source>
</reference>
<dbReference type="EMBL" id="PDKM01000004">
    <property type="protein sequence ID" value="RXK09715.1"/>
    <property type="molecule type" value="Genomic_DNA"/>
</dbReference>
<evidence type="ECO:0000313" key="10">
    <source>
        <dbReference type="Proteomes" id="UP000289193"/>
    </source>
</evidence>
<dbReference type="Gene3D" id="3.50.50.60">
    <property type="entry name" value="FAD/NAD(P)-binding domain"/>
    <property type="match status" value="1"/>
</dbReference>
<dbReference type="InterPro" id="IPR003953">
    <property type="entry name" value="FAD-dep_OxRdtase_2_FAD-bd"/>
</dbReference>
<evidence type="ECO:0000259" key="5">
    <source>
        <dbReference type="Pfam" id="PF00890"/>
    </source>
</evidence>
<feature type="domain" description="FAD-dependent oxidoreductase 2 FAD-binding" evidence="5">
    <location>
        <begin position="4"/>
        <end position="368"/>
    </location>
</feature>
<evidence type="ECO:0000259" key="6">
    <source>
        <dbReference type="Pfam" id="PF02910"/>
    </source>
</evidence>
<dbReference type="InterPro" id="IPR015939">
    <property type="entry name" value="Fum_Rdtase/Succ_DH_flav-like_C"/>
</dbReference>
<dbReference type="InterPro" id="IPR027477">
    <property type="entry name" value="Succ_DH/fumarate_Rdtase_cat_sf"/>
</dbReference>
<dbReference type="Gene3D" id="1.20.58.100">
    <property type="entry name" value="Fumarate reductase/succinate dehydrogenase flavoprotein-like, C-terminal domain"/>
    <property type="match status" value="1"/>
</dbReference>
<proteinExistence type="predicted"/>
<protein>
    <submittedName>
        <fullName evidence="7 8">Succinate dehydrogenase</fullName>
    </submittedName>
</protein>
<evidence type="ECO:0000256" key="2">
    <source>
        <dbReference type="ARBA" id="ARBA00022630"/>
    </source>
</evidence>
<name>A0AAX2A8C3_9BACT</name>
<evidence type="ECO:0000256" key="1">
    <source>
        <dbReference type="ARBA" id="ARBA00001974"/>
    </source>
</evidence>
<evidence type="ECO:0000313" key="7">
    <source>
        <dbReference type="EMBL" id="AXH11097.1"/>
    </source>
</evidence>
<dbReference type="GO" id="GO:0009061">
    <property type="term" value="P:anaerobic respiration"/>
    <property type="evidence" value="ECO:0007669"/>
    <property type="project" value="TreeGrafter"/>
</dbReference>
<feature type="domain" description="Fumarate reductase/succinate dehydrogenase flavoprotein-like C-terminal" evidence="6">
    <location>
        <begin position="421"/>
        <end position="532"/>
    </location>
</feature>